<organism evidence="1 2">
    <name type="scientific">Sistotremastrum suecicum HHB10207 ss-3</name>
    <dbReference type="NCBI Taxonomy" id="1314776"/>
    <lineage>
        <taxon>Eukaryota</taxon>
        <taxon>Fungi</taxon>
        <taxon>Dikarya</taxon>
        <taxon>Basidiomycota</taxon>
        <taxon>Agaricomycotina</taxon>
        <taxon>Agaricomycetes</taxon>
        <taxon>Sistotremastrales</taxon>
        <taxon>Sistotremastraceae</taxon>
        <taxon>Sistotremastrum</taxon>
    </lineage>
</organism>
<reference evidence="1 2" key="1">
    <citation type="journal article" date="2016" name="Mol. Biol. Evol.">
        <title>Comparative Genomics of Early-Diverging Mushroom-Forming Fungi Provides Insights into the Origins of Lignocellulose Decay Capabilities.</title>
        <authorList>
            <person name="Nagy L.G."/>
            <person name="Riley R."/>
            <person name="Tritt A."/>
            <person name="Adam C."/>
            <person name="Daum C."/>
            <person name="Floudas D."/>
            <person name="Sun H."/>
            <person name="Yadav J.S."/>
            <person name="Pangilinan J."/>
            <person name="Larsson K.H."/>
            <person name="Matsuura K."/>
            <person name="Barry K."/>
            <person name="Labutti K."/>
            <person name="Kuo R."/>
            <person name="Ohm R.A."/>
            <person name="Bhattacharya S.S."/>
            <person name="Shirouzu T."/>
            <person name="Yoshinaga Y."/>
            <person name="Martin F.M."/>
            <person name="Grigoriev I.V."/>
            <person name="Hibbett D.S."/>
        </authorList>
    </citation>
    <scope>NUCLEOTIDE SEQUENCE [LARGE SCALE GENOMIC DNA]</scope>
    <source>
        <strain evidence="1 2">HHB10207 ss-3</strain>
    </source>
</reference>
<name>A0A166I1T0_9AGAM</name>
<protein>
    <submittedName>
        <fullName evidence="1">Uncharacterized protein</fullName>
    </submittedName>
</protein>
<gene>
    <name evidence="1" type="ORF">SISSUDRAFT_684694</name>
</gene>
<sequence length="152" mass="16930">MSLARVRAADKTIPSIPVKGSLRDEMLLFLSERCIEIGGAELTADVLDFLDDLEASPEAETPEVETLSRRVAVAARKMIRKEEMSDGILSRLEDFLEKRTTGLLSKITGHADEALLQEIVSSFASLSLDQDNYEDARSLLQKSPFLGWSRQF</sequence>
<proteinExistence type="predicted"/>
<keyword evidence="2" id="KW-1185">Reference proteome</keyword>
<accession>A0A166I1T0</accession>
<dbReference type="Proteomes" id="UP000076798">
    <property type="component" value="Unassembled WGS sequence"/>
</dbReference>
<dbReference type="AlphaFoldDB" id="A0A166I1T0"/>
<evidence type="ECO:0000313" key="2">
    <source>
        <dbReference type="Proteomes" id="UP000076798"/>
    </source>
</evidence>
<evidence type="ECO:0000313" key="1">
    <source>
        <dbReference type="EMBL" id="KZT43301.1"/>
    </source>
</evidence>
<dbReference type="EMBL" id="KV428008">
    <property type="protein sequence ID" value="KZT43301.1"/>
    <property type="molecule type" value="Genomic_DNA"/>
</dbReference>